<evidence type="ECO:0000259" key="5">
    <source>
        <dbReference type="Pfam" id="PF01094"/>
    </source>
</evidence>
<dbReference type="Proteomes" id="UP000694545">
    <property type="component" value="Unplaced"/>
</dbReference>
<dbReference type="PANTHER" id="PTHR24061:SF599">
    <property type="entry name" value="G-PROTEIN COUPLED RECEPTORS FAMILY 3 PROFILE DOMAIN-CONTAINING PROTEIN"/>
    <property type="match status" value="1"/>
</dbReference>
<comment type="subcellular location">
    <subcellularLocation>
        <location evidence="1">Membrane</location>
    </subcellularLocation>
</comment>
<evidence type="ECO:0000256" key="2">
    <source>
        <dbReference type="ARBA" id="ARBA00022692"/>
    </source>
</evidence>
<dbReference type="InterPro" id="IPR000068">
    <property type="entry name" value="GPCR_3_Ca_sens_rcpt-rel"/>
</dbReference>
<keyword evidence="3" id="KW-1133">Transmembrane helix</keyword>
<feature type="domain" description="Receptor ligand binding region" evidence="5">
    <location>
        <begin position="11"/>
        <end position="279"/>
    </location>
</feature>
<reference evidence="6" key="1">
    <citation type="submission" date="2025-08" db="UniProtKB">
        <authorList>
            <consortium name="Ensembl"/>
        </authorList>
    </citation>
    <scope>IDENTIFICATION</scope>
</reference>
<protein>
    <recommendedName>
        <fullName evidence="5">Receptor ligand binding region domain-containing protein</fullName>
    </recommendedName>
</protein>
<name>A0A8D2IX10_VARKO</name>
<keyword evidence="2" id="KW-0812">Transmembrane</keyword>
<dbReference type="InterPro" id="IPR028082">
    <property type="entry name" value="Peripla_BP_I"/>
</dbReference>
<dbReference type="FunFam" id="3.40.50.2300:FF:000024">
    <property type="entry name" value="Vomeronasal 2, receptor 73"/>
    <property type="match status" value="1"/>
</dbReference>
<accession>A0A8D2IX10</accession>
<evidence type="ECO:0000256" key="3">
    <source>
        <dbReference type="ARBA" id="ARBA00022989"/>
    </source>
</evidence>
<evidence type="ECO:0000256" key="4">
    <source>
        <dbReference type="ARBA" id="ARBA00023136"/>
    </source>
</evidence>
<evidence type="ECO:0000313" key="7">
    <source>
        <dbReference type="Proteomes" id="UP000694545"/>
    </source>
</evidence>
<evidence type="ECO:0000313" key="6">
    <source>
        <dbReference type="Ensembl" id="ENSVKKP00000004989.1"/>
    </source>
</evidence>
<dbReference type="GO" id="GO:0004930">
    <property type="term" value="F:G protein-coupled receptor activity"/>
    <property type="evidence" value="ECO:0007669"/>
    <property type="project" value="InterPro"/>
</dbReference>
<reference evidence="6" key="2">
    <citation type="submission" date="2025-09" db="UniProtKB">
        <authorList>
            <consortium name="Ensembl"/>
        </authorList>
    </citation>
    <scope>IDENTIFICATION</scope>
</reference>
<evidence type="ECO:0000256" key="1">
    <source>
        <dbReference type="ARBA" id="ARBA00004370"/>
    </source>
</evidence>
<proteinExistence type="predicted"/>
<dbReference type="Ensembl" id="ENSVKKT00000005127.1">
    <property type="protein sequence ID" value="ENSVKKP00000004989.1"/>
    <property type="gene ID" value="ENSVKKG00000003705.1"/>
</dbReference>
<organism evidence="6 7">
    <name type="scientific">Varanus komodoensis</name>
    <name type="common">Komodo dragon</name>
    <dbReference type="NCBI Taxonomy" id="61221"/>
    <lineage>
        <taxon>Eukaryota</taxon>
        <taxon>Metazoa</taxon>
        <taxon>Chordata</taxon>
        <taxon>Craniata</taxon>
        <taxon>Vertebrata</taxon>
        <taxon>Euteleostomi</taxon>
        <taxon>Lepidosauria</taxon>
        <taxon>Squamata</taxon>
        <taxon>Bifurcata</taxon>
        <taxon>Unidentata</taxon>
        <taxon>Episquamata</taxon>
        <taxon>Toxicofera</taxon>
        <taxon>Anguimorpha</taxon>
        <taxon>Paleoanguimorpha</taxon>
        <taxon>Varanoidea</taxon>
        <taxon>Varanidae</taxon>
        <taxon>Varanus</taxon>
    </lineage>
</organism>
<dbReference type="PANTHER" id="PTHR24061">
    <property type="entry name" value="CALCIUM-SENSING RECEPTOR-RELATED"/>
    <property type="match status" value="1"/>
</dbReference>
<dbReference type="Pfam" id="PF01094">
    <property type="entry name" value="ANF_receptor"/>
    <property type="match status" value="1"/>
</dbReference>
<keyword evidence="7" id="KW-1185">Reference proteome</keyword>
<dbReference type="AlphaFoldDB" id="A0A8D2IX10"/>
<sequence length="303" mass="34351">GFLLPPLPFSLFYYGSFDPVLSDKAQFPSLFWMAPQENSQYVGIVPLLKLFGWNWIGVLIPDNESGEIYLRTLSAVLLQSDICISLAQSFPILKSYIFHKSLQKQFNSLAAGLWSSQLNVTLVYGDGQSMDGLRMILQSYEFYQMHPMERVWIVTGQWDATAVDHSNKLPAKSLNGTLSFTPHTNVVPGFWDFLETISPYQDNIYFIHQFWRAVFRCSFPAYKLNVLNKGNCTGTEKLRNLSGTVFEMAMSGQSYNIYNAIYAVAHALHALCSSRATQKVLGNGHLHRSEILIINLHRSKPTF</sequence>
<dbReference type="InterPro" id="IPR001828">
    <property type="entry name" value="ANF_lig-bd_rcpt"/>
</dbReference>
<keyword evidence="4" id="KW-0472">Membrane</keyword>
<dbReference type="SUPFAM" id="SSF53822">
    <property type="entry name" value="Periplasmic binding protein-like I"/>
    <property type="match status" value="1"/>
</dbReference>
<dbReference type="OMA" id="NWISCIV"/>
<dbReference type="GO" id="GO:0005886">
    <property type="term" value="C:plasma membrane"/>
    <property type="evidence" value="ECO:0007669"/>
    <property type="project" value="TreeGrafter"/>
</dbReference>
<dbReference type="Gene3D" id="3.40.50.2300">
    <property type="match status" value="2"/>
</dbReference>